<dbReference type="PANTHER" id="PTHR34978">
    <property type="entry name" value="POSSIBLE SENSOR-TRANSDUCER PROTEIN BLAR"/>
    <property type="match status" value="1"/>
</dbReference>
<organism evidence="3 4">
    <name type="scientific">Pedobacter ureilyticus</name>
    <dbReference type="NCBI Taxonomy" id="1393051"/>
    <lineage>
        <taxon>Bacteria</taxon>
        <taxon>Pseudomonadati</taxon>
        <taxon>Bacteroidota</taxon>
        <taxon>Sphingobacteriia</taxon>
        <taxon>Sphingobacteriales</taxon>
        <taxon>Sphingobacteriaceae</taxon>
        <taxon>Pedobacter</taxon>
    </lineage>
</organism>
<evidence type="ECO:0000256" key="1">
    <source>
        <dbReference type="SAM" id="Phobius"/>
    </source>
</evidence>
<keyword evidence="1" id="KW-1133">Transmembrane helix</keyword>
<gene>
    <name evidence="3" type="ORF">E6A44_007400</name>
</gene>
<dbReference type="EMBL" id="SSHJ02000005">
    <property type="protein sequence ID" value="MFN0255391.1"/>
    <property type="molecule type" value="Genomic_DNA"/>
</dbReference>
<proteinExistence type="predicted"/>
<dbReference type="Pfam" id="PF05569">
    <property type="entry name" value="Peptidase_M56"/>
    <property type="match status" value="1"/>
</dbReference>
<feature type="transmembrane region" description="Helical" evidence="1">
    <location>
        <begin position="106"/>
        <end position="130"/>
    </location>
</feature>
<comment type="caution">
    <text evidence="3">The sequence shown here is derived from an EMBL/GenBank/DDBJ whole genome shotgun (WGS) entry which is preliminary data.</text>
</comment>
<dbReference type="CDD" id="cd07341">
    <property type="entry name" value="M56_BlaR1_MecR1_like"/>
    <property type="match status" value="1"/>
</dbReference>
<feature type="transmembrane region" description="Helical" evidence="1">
    <location>
        <begin position="36"/>
        <end position="55"/>
    </location>
</feature>
<keyword evidence="1" id="KW-0472">Membrane</keyword>
<reference evidence="3 4" key="1">
    <citation type="submission" date="2024-12" db="EMBL/GenBank/DDBJ databases">
        <authorList>
            <person name="Hu S."/>
        </authorList>
    </citation>
    <scope>NUCLEOTIDE SEQUENCE [LARGE SCALE GENOMIC DNA]</scope>
    <source>
        <strain evidence="3 4">THG-T11</strain>
    </source>
</reference>
<keyword evidence="4" id="KW-1185">Reference proteome</keyword>
<feature type="domain" description="Peptidase M56" evidence="2">
    <location>
        <begin position="163"/>
        <end position="265"/>
    </location>
</feature>
<evidence type="ECO:0000259" key="2">
    <source>
        <dbReference type="Pfam" id="PF05569"/>
    </source>
</evidence>
<evidence type="ECO:0000313" key="4">
    <source>
        <dbReference type="Proteomes" id="UP001517247"/>
    </source>
</evidence>
<dbReference type="Proteomes" id="UP001517247">
    <property type="component" value="Unassembled WGS sequence"/>
</dbReference>
<protein>
    <submittedName>
        <fullName evidence="3">M56 family metallopeptidase</fullName>
    </submittedName>
</protein>
<evidence type="ECO:0000313" key="3">
    <source>
        <dbReference type="EMBL" id="MFN0255391.1"/>
    </source>
</evidence>
<dbReference type="InterPro" id="IPR008756">
    <property type="entry name" value="Peptidase_M56"/>
</dbReference>
<dbReference type="PANTHER" id="PTHR34978:SF3">
    <property type="entry name" value="SLR0241 PROTEIN"/>
    <property type="match status" value="1"/>
</dbReference>
<dbReference type="InterPro" id="IPR052173">
    <property type="entry name" value="Beta-lactam_resp_regulator"/>
</dbReference>
<name>A0ABW9J4C9_9SPHI</name>
<accession>A0ABW9J4C9</accession>
<dbReference type="RefSeq" id="WP_138722501.1">
    <property type="nucleotide sequence ID" value="NZ_SSHJ02000005.1"/>
</dbReference>
<keyword evidence="1" id="KW-0812">Transmembrane</keyword>
<feature type="transmembrane region" description="Helical" evidence="1">
    <location>
        <begin position="276"/>
        <end position="297"/>
    </location>
</feature>
<feature type="transmembrane region" description="Helical" evidence="1">
    <location>
        <begin position="6"/>
        <end position="24"/>
    </location>
</feature>
<sequence length="728" mass="82457">MELFNYLLKASACSVLFFAFYLLALQKLTFFKLNRFYLLATLMLSFLIPALNITIEKQVEQASPITEELVAVDLPSQIETVMPTEVLPLQASQIAPSFDWFSLLPYSYATVAFTLLVIGLWQLSSLLWYARRNQKTDIGLKLVAKRSGFTNCSFFNYVFVDQENLTEQELAVLLRHEQVHAQQYHSVDKMIMMVAKAVMWFNPVVYCWDKTLEQVHEYEADEATANSFNTRDYAELLLGLAVSQRSTPLIHNFVKSPIKERIKMLFNSKSKNMKKLMYLLVAPVLLGLLWGFTINVVEIPVSKEVIKAKDEADPIIGKTIKGIVEDITTESKFFKTIHFKTDGKIYLINYMSFIKINKGDELTIKINSKKEGVKVDENRKVVYQTPVYSMDQAFNANGDSLIVRPKIEKHAFLYEGNKARYATSKINKIDRNSLGYATKIQLNDGTFSLVFDVGSLKTKAKDFKVGDEVLVKFIGEKLTAKNIYASSKLIAMYSQPKKFQLINPTLYSRFYSSEGFQKSDGKAFEPAVDELKSVVKIISASSTETFPKRGITNLGDAVIMVNDVKLEAKKITLLREGGINASDATIYFPDGKVKKYGLVIYNTKQKVFGGYENVALTKESKTIDVISGPGKEGGLEFSAEMSSTKIPYSNLDSVKVRKLFNNVMLTGKPKLKLEKYNLEGKLIYIDNTNNMVVVYLGSVVDNNNQKIEAEIIEMDLTNNRYKTKNYFN</sequence>